<accession>X1IF95</accession>
<proteinExistence type="predicted"/>
<dbReference type="EMBL" id="BARU01042087">
    <property type="protein sequence ID" value="GAH81061.1"/>
    <property type="molecule type" value="Genomic_DNA"/>
</dbReference>
<evidence type="ECO:0000313" key="1">
    <source>
        <dbReference type="EMBL" id="GAH81061.1"/>
    </source>
</evidence>
<name>X1IF95_9ZZZZ</name>
<comment type="caution">
    <text evidence="1">The sequence shown here is derived from an EMBL/GenBank/DDBJ whole genome shotgun (WGS) entry which is preliminary data.</text>
</comment>
<reference evidence="1" key="1">
    <citation type="journal article" date="2014" name="Front. Microbiol.">
        <title>High frequency of phylogenetically diverse reductive dehalogenase-homologous genes in deep subseafloor sedimentary metagenomes.</title>
        <authorList>
            <person name="Kawai M."/>
            <person name="Futagami T."/>
            <person name="Toyoda A."/>
            <person name="Takaki Y."/>
            <person name="Nishi S."/>
            <person name="Hori S."/>
            <person name="Arai W."/>
            <person name="Tsubouchi T."/>
            <person name="Morono Y."/>
            <person name="Uchiyama I."/>
            <person name="Ito T."/>
            <person name="Fujiyama A."/>
            <person name="Inagaki F."/>
            <person name="Takami H."/>
        </authorList>
    </citation>
    <scope>NUCLEOTIDE SEQUENCE</scope>
    <source>
        <strain evidence="1">Expedition CK06-06</strain>
    </source>
</reference>
<gene>
    <name evidence="1" type="ORF">S03H2_64741</name>
</gene>
<protein>
    <submittedName>
        <fullName evidence="1">Uncharacterized protein</fullName>
    </submittedName>
</protein>
<sequence>MTVLELTKLLRWRDPYAEIHVCHFARRAGKNIPIIRPLAEVRWIDGRLCLVEEDDRKLYLADR</sequence>
<dbReference type="AlphaFoldDB" id="X1IF95"/>
<organism evidence="1">
    <name type="scientific">marine sediment metagenome</name>
    <dbReference type="NCBI Taxonomy" id="412755"/>
    <lineage>
        <taxon>unclassified sequences</taxon>
        <taxon>metagenomes</taxon>
        <taxon>ecological metagenomes</taxon>
    </lineage>
</organism>